<dbReference type="RefSeq" id="WP_035451378.1">
    <property type="nucleotide sequence ID" value="NZ_AZGA01000088.1"/>
</dbReference>
<evidence type="ECO:0008006" key="3">
    <source>
        <dbReference type="Google" id="ProtNLM"/>
    </source>
</evidence>
<dbReference type="AlphaFoldDB" id="X0PDB4"/>
<organism evidence="1 2">
    <name type="scientific">Agrilactobacillus composti DSM 18527 = JCM 14202</name>
    <dbReference type="NCBI Taxonomy" id="1423734"/>
    <lineage>
        <taxon>Bacteria</taxon>
        <taxon>Bacillati</taxon>
        <taxon>Bacillota</taxon>
        <taxon>Bacilli</taxon>
        <taxon>Lactobacillales</taxon>
        <taxon>Lactobacillaceae</taxon>
        <taxon>Agrilactobacillus</taxon>
    </lineage>
</organism>
<sequence>MTVYDPPKALWLYNDRGMLKWQGWFLSDHSLALEVDAKKGQPQVIEPQQSDGEIRRLLEAAFKVYGPIKLQLNILVNNQPGPDIVGTLEGIGGADQIVVCGGRQQHIIAIADIRHVTLLDPDKWYKEGMDNYA</sequence>
<dbReference type="STRING" id="1423734.FC83_GL001529"/>
<keyword evidence="2" id="KW-1185">Reference proteome</keyword>
<dbReference type="EMBL" id="AZGA01000088">
    <property type="protein sequence ID" value="KRM30398.1"/>
    <property type="molecule type" value="Genomic_DNA"/>
</dbReference>
<accession>X0PDB4</accession>
<proteinExistence type="predicted"/>
<gene>
    <name evidence="1" type="ORF">FC83_GL001529</name>
</gene>
<dbReference type="eggNOG" id="ENOG5033CM8">
    <property type="taxonomic scope" value="Bacteria"/>
</dbReference>
<name>X0PDB4_9LACO</name>
<protein>
    <recommendedName>
        <fullName evidence="3">DNA-directed RNA polymerase beta subunit</fullName>
    </recommendedName>
</protein>
<evidence type="ECO:0000313" key="1">
    <source>
        <dbReference type="EMBL" id="KRM30398.1"/>
    </source>
</evidence>
<dbReference type="PATRIC" id="fig|1423734.3.peg.1547"/>
<comment type="caution">
    <text evidence="1">The sequence shown here is derived from an EMBL/GenBank/DDBJ whole genome shotgun (WGS) entry which is preliminary data.</text>
</comment>
<dbReference type="OrthoDB" id="1644322at2"/>
<reference evidence="1 2" key="1">
    <citation type="journal article" date="2015" name="Genome Announc.">
        <title>Expanding the biotechnology potential of lactobacilli through comparative genomics of 213 strains and associated genera.</title>
        <authorList>
            <person name="Sun Z."/>
            <person name="Harris H.M."/>
            <person name="McCann A."/>
            <person name="Guo C."/>
            <person name="Argimon S."/>
            <person name="Zhang W."/>
            <person name="Yang X."/>
            <person name="Jeffery I.B."/>
            <person name="Cooney J.C."/>
            <person name="Kagawa T.F."/>
            <person name="Liu W."/>
            <person name="Song Y."/>
            <person name="Salvetti E."/>
            <person name="Wrobel A."/>
            <person name="Rasinkangas P."/>
            <person name="Parkhill J."/>
            <person name="Rea M.C."/>
            <person name="O'Sullivan O."/>
            <person name="Ritari J."/>
            <person name="Douillard F.P."/>
            <person name="Paul Ross R."/>
            <person name="Yang R."/>
            <person name="Briner A.E."/>
            <person name="Felis G.E."/>
            <person name="de Vos W.M."/>
            <person name="Barrangou R."/>
            <person name="Klaenhammer T.R."/>
            <person name="Caufield P.W."/>
            <person name="Cui Y."/>
            <person name="Zhang H."/>
            <person name="O'Toole P.W."/>
        </authorList>
    </citation>
    <scope>NUCLEOTIDE SEQUENCE [LARGE SCALE GENOMIC DNA]</scope>
    <source>
        <strain evidence="1 2">DSM 18527</strain>
    </source>
</reference>
<evidence type="ECO:0000313" key="2">
    <source>
        <dbReference type="Proteomes" id="UP000051236"/>
    </source>
</evidence>
<dbReference type="Proteomes" id="UP000051236">
    <property type="component" value="Unassembled WGS sequence"/>
</dbReference>